<feature type="transmembrane region" description="Helical" evidence="9">
    <location>
        <begin position="143"/>
        <end position="168"/>
    </location>
</feature>
<keyword evidence="4" id="KW-0762">Sugar transport</keyword>
<dbReference type="GO" id="GO:0005351">
    <property type="term" value="F:carbohydrate:proton symporter activity"/>
    <property type="evidence" value="ECO:0007669"/>
    <property type="project" value="InterPro"/>
</dbReference>
<feature type="transmembrane region" description="Helical" evidence="9">
    <location>
        <begin position="96"/>
        <end position="123"/>
    </location>
</feature>
<comment type="subcellular location">
    <subcellularLocation>
        <location evidence="1">Cell inner membrane</location>
        <topology evidence="1">Multi-pass membrane protein</topology>
    </subcellularLocation>
</comment>
<dbReference type="PROSITE" id="PS51104">
    <property type="entry name" value="PTS_EIIC_TYPE_2"/>
    <property type="match status" value="1"/>
</dbReference>
<feature type="transmembrane region" description="Helical" evidence="9">
    <location>
        <begin position="283"/>
        <end position="305"/>
    </location>
</feature>
<evidence type="ECO:0000313" key="12">
    <source>
        <dbReference type="Proteomes" id="UP000254103"/>
    </source>
</evidence>
<proteinExistence type="predicted"/>
<reference evidence="11 12" key="1">
    <citation type="submission" date="2018-06" db="EMBL/GenBank/DDBJ databases">
        <authorList>
            <consortium name="Pathogen Informatics"/>
            <person name="Doyle S."/>
        </authorList>
    </citation>
    <scope>NUCLEOTIDE SEQUENCE [LARGE SCALE GENOMIC DNA]</scope>
    <source>
        <strain evidence="11 12">NCTC5052</strain>
    </source>
</reference>
<keyword evidence="2" id="KW-0813">Transport</keyword>
<evidence type="ECO:0000256" key="9">
    <source>
        <dbReference type="SAM" id="Phobius"/>
    </source>
</evidence>
<evidence type="ECO:0000256" key="1">
    <source>
        <dbReference type="ARBA" id="ARBA00004429"/>
    </source>
</evidence>
<evidence type="ECO:0000256" key="7">
    <source>
        <dbReference type="ARBA" id="ARBA00022989"/>
    </source>
</evidence>
<dbReference type="PANTHER" id="PTHR30505:SF0">
    <property type="entry name" value="FRUCTOSE-LIKE PTS SYSTEM EIIBC COMPONENT-RELATED"/>
    <property type="match status" value="1"/>
</dbReference>
<evidence type="ECO:0000256" key="6">
    <source>
        <dbReference type="ARBA" id="ARBA00022692"/>
    </source>
</evidence>
<name>A0A377XWM4_KLEPN</name>
<evidence type="ECO:0000256" key="2">
    <source>
        <dbReference type="ARBA" id="ARBA00022448"/>
    </source>
</evidence>
<protein>
    <submittedName>
        <fullName evidence="11">PTS system fructose-specific transporter subunit IIBC</fullName>
    </submittedName>
</protein>
<dbReference type="EMBL" id="UGLJ01000002">
    <property type="protein sequence ID" value="STT93271.1"/>
    <property type="molecule type" value="Genomic_DNA"/>
</dbReference>
<gene>
    <name evidence="11" type="primary">fruA_1</name>
    <name evidence="11" type="ORF">NCTC5052_01661</name>
</gene>
<evidence type="ECO:0000259" key="10">
    <source>
        <dbReference type="PROSITE" id="PS51104"/>
    </source>
</evidence>
<evidence type="ECO:0000256" key="4">
    <source>
        <dbReference type="ARBA" id="ARBA00022597"/>
    </source>
</evidence>
<dbReference type="NCBIfam" id="TIGR01427">
    <property type="entry name" value="PTS_IIC_fructo"/>
    <property type="match status" value="1"/>
</dbReference>
<dbReference type="Proteomes" id="UP000254103">
    <property type="component" value="Unassembled WGS sequence"/>
</dbReference>
<feature type="transmembrane region" description="Helical" evidence="9">
    <location>
        <begin position="62"/>
        <end position="84"/>
    </location>
</feature>
<dbReference type="GO" id="GO:0090563">
    <property type="term" value="F:protein-phosphocysteine-sugar phosphotransferase activity"/>
    <property type="evidence" value="ECO:0007669"/>
    <property type="project" value="TreeGrafter"/>
</dbReference>
<dbReference type="InterPro" id="IPR050864">
    <property type="entry name" value="Bacterial_PTS_Sugar_Transport"/>
</dbReference>
<keyword evidence="7 9" id="KW-1133">Transmembrane helix</keyword>
<keyword evidence="8 9" id="KW-0472">Membrane</keyword>
<dbReference type="AlphaFoldDB" id="A0A377XWM4"/>
<dbReference type="GO" id="GO:0008982">
    <property type="term" value="F:protein-N(PI)-phosphohistidine-sugar phosphotransferase activity"/>
    <property type="evidence" value="ECO:0007669"/>
    <property type="project" value="InterPro"/>
</dbReference>
<feature type="transmembrane region" description="Helical" evidence="9">
    <location>
        <begin position="20"/>
        <end position="42"/>
    </location>
</feature>
<accession>A0A377XWM4</accession>
<evidence type="ECO:0000256" key="8">
    <source>
        <dbReference type="ARBA" id="ARBA00023136"/>
    </source>
</evidence>
<feature type="transmembrane region" description="Helical" evidence="9">
    <location>
        <begin position="219"/>
        <end position="240"/>
    </location>
</feature>
<sequence>MSLKQIWQAANPKGHLLTAISFLIPIVCGSRFIIAIGMGLGGTVQDTLTPGQFDVWQAMATLGAKALGLLPVVIAVGISGSIAGKPGIAPGFVVGLAANTISAGFIGGMIGGYIAGYIALAIIKNVKVPDWARGLMPTLIVPFFASIISCLIMVYIIGTPIGIFTEALTSFLRSMGTSSNLVLGAVIGALCIVDFGGPLNKTCFAFVLTLQAQGINEPITALQLVNTATPIGFGLAFFIAKLLRKNIYNREEVETLKSAVPMGIVNIVEGSIPIVMNDIVRGIAAAAIGGACGGACGGAVTMVYGADATVPFGGVLMIPTMSHPMAGIMALLVNIVVTATVYAVIKKDISRDVIVDNDYEEEDIDLDDIKVS</sequence>
<dbReference type="InterPro" id="IPR013014">
    <property type="entry name" value="PTS_EIIC_2"/>
</dbReference>
<keyword evidence="5" id="KW-0598">Phosphotransferase system</keyword>
<keyword evidence="3" id="KW-1003">Cell membrane</keyword>
<organism evidence="11 12">
    <name type="scientific">Klebsiella pneumoniae</name>
    <dbReference type="NCBI Taxonomy" id="573"/>
    <lineage>
        <taxon>Bacteria</taxon>
        <taxon>Pseudomonadati</taxon>
        <taxon>Pseudomonadota</taxon>
        <taxon>Gammaproteobacteria</taxon>
        <taxon>Enterobacterales</taxon>
        <taxon>Enterobacteriaceae</taxon>
        <taxon>Klebsiella/Raoultella group</taxon>
        <taxon>Klebsiella</taxon>
        <taxon>Klebsiella pneumoniae complex</taxon>
    </lineage>
</organism>
<dbReference type="InterPro" id="IPR006327">
    <property type="entry name" value="PTS_IIC_fruc"/>
</dbReference>
<keyword evidence="6 9" id="KW-0812">Transmembrane</keyword>
<evidence type="ECO:0000256" key="3">
    <source>
        <dbReference type="ARBA" id="ARBA00022475"/>
    </source>
</evidence>
<evidence type="ECO:0000313" key="11">
    <source>
        <dbReference type="EMBL" id="STT93271.1"/>
    </source>
</evidence>
<dbReference type="PANTHER" id="PTHR30505">
    <property type="entry name" value="FRUCTOSE-LIKE PERMEASE"/>
    <property type="match status" value="1"/>
</dbReference>
<feature type="transmembrane region" description="Helical" evidence="9">
    <location>
        <begin position="180"/>
        <end position="199"/>
    </location>
</feature>
<evidence type="ECO:0000256" key="5">
    <source>
        <dbReference type="ARBA" id="ARBA00022683"/>
    </source>
</evidence>
<dbReference type="GO" id="GO:0005886">
    <property type="term" value="C:plasma membrane"/>
    <property type="evidence" value="ECO:0007669"/>
    <property type="project" value="UniProtKB-SubCell"/>
</dbReference>
<feature type="transmembrane region" description="Helical" evidence="9">
    <location>
        <begin position="325"/>
        <end position="345"/>
    </location>
</feature>
<feature type="domain" description="PTS EIIC type-2" evidence="10">
    <location>
        <begin position="12"/>
        <end position="359"/>
    </location>
</feature>
<dbReference type="GO" id="GO:0009401">
    <property type="term" value="P:phosphoenolpyruvate-dependent sugar phosphotransferase system"/>
    <property type="evidence" value="ECO:0007669"/>
    <property type="project" value="UniProtKB-KW"/>
</dbReference>